<keyword evidence="2" id="KW-0396">Initiation factor</keyword>
<dbReference type="AlphaFoldDB" id="R7V8U4"/>
<dbReference type="PANTHER" id="PTHR10938:SF0">
    <property type="entry name" value="TRANSLATION INITIATION FACTOR IF-3, MITOCHONDRIAL"/>
    <property type="match status" value="1"/>
</dbReference>
<dbReference type="PANTHER" id="PTHR10938">
    <property type="entry name" value="TRANSLATION INITIATION FACTOR IF-3"/>
    <property type="match status" value="1"/>
</dbReference>
<keyword evidence="8" id="KW-1185">Reference proteome</keyword>
<proteinExistence type="inferred from homology"/>
<dbReference type="InterPro" id="IPR019814">
    <property type="entry name" value="Translation_initiation_fac_3_N"/>
</dbReference>
<evidence type="ECO:0000256" key="2">
    <source>
        <dbReference type="ARBA" id="ARBA00022540"/>
    </source>
</evidence>
<dbReference type="EMBL" id="AMQN01005319">
    <property type="status" value="NOT_ANNOTATED_CDS"/>
    <property type="molecule type" value="Genomic_DNA"/>
</dbReference>
<accession>R7V8U4</accession>
<feature type="region of interest" description="Disordered" evidence="4">
    <location>
        <begin position="116"/>
        <end position="135"/>
    </location>
</feature>
<dbReference type="OrthoDB" id="21573at2759"/>
<name>R7V8U4_CAPTE</name>
<dbReference type="GO" id="GO:0003743">
    <property type="term" value="F:translation initiation factor activity"/>
    <property type="evidence" value="ECO:0007669"/>
    <property type="project" value="UniProtKB-KW"/>
</dbReference>
<reference evidence="6 8" key="2">
    <citation type="journal article" date="2013" name="Nature">
        <title>Insights into bilaterian evolution from three spiralian genomes.</title>
        <authorList>
            <person name="Simakov O."/>
            <person name="Marletaz F."/>
            <person name="Cho S.J."/>
            <person name="Edsinger-Gonzales E."/>
            <person name="Havlak P."/>
            <person name="Hellsten U."/>
            <person name="Kuo D.H."/>
            <person name="Larsson T."/>
            <person name="Lv J."/>
            <person name="Arendt D."/>
            <person name="Savage R."/>
            <person name="Osoegawa K."/>
            <person name="de Jong P."/>
            <person name="Grimwood J."/>
            <person name="Chapman J.A."/>
            <person name="Shapiro H."/>
            <person name="Aerts A."/>
            <person name="Otillar R.P."/>
            <person name="Terry A.Y."/>
            <person name="Boore J.L."/>
            <person name="Grigoriev I.V."/>
            <person name="Lindberg D.R."/>
            <person name="Seaver E.C."/>
            <person name="Weisblat D.A."/>
            <person name="Putnam N.H."/>
            <person name="Rokhsar D.S."/>
        </authorList>
    </citation>
    <scope>NUCLEOTIDE SEQUENCE</scope>
    <source>
        <strain evidence="6 8">I ESC-2004</strain>
    </source>
</reference>
<dbReference type="InterPro" id="IPR036788">
    <property type="entry name" value="T_IF-3_C_sf"/>
</dbReference>
<dbReference type="InterPro" id="IPR001288">
    <property type="entry name" value="Translation_initiation_fac_3"/>
</dbReference>
<evidence type="ECO:0000256" key="4">
    <source>
        <dbReference type="SAM" id="MobiDB-lite"/>
    </source>
</evidence>
<comment type="similarity">
    <text evidence="1">Belongs to the IF-3 family.</text>
</comment>
<dbReference type="Proteomes" id="UP000014760">
    <property type="component" value="Unassembled WGS sequence"/>
</dbReference>
<protein>
    <recommendedName>
        <fullName evidence="5">Translation initiation factor 3 N-terminal domain-containing protein</fullName>
    </recommendedName>
</protein>
<dbReference type="SUPFAM" id="SSF55200">
    <property type="entry name" value="Translation initiation factor IF3, C-terminal domain"/>
    <property type="match status" value="1"/>
</dbReference>
<dbReference type="Gene3D" id="3.10.20.80">
    <property type="entry name" value="Translation initiation factor 3 (IF-3), N-terminal domain"/>
    <property type="match status" value="1"/>
</dbReference>
<evidence type="ECO:0000313" key="6">
    <source>
        <dbReference type="EMBL" id="ELU12771.1"/>
    </source>
</evidence>
<dbReference type="GO" id="GO:0070124">
    <property type="term" value="P:mitochondrial translational initiation"/>
    <property type="evidence" value="ECO:0007669"/>
    <property type="project" value="TreeGrafter"/>
</dbReference>
<feature type="region of interest" description="Disordered" evidence="4">
    <location>
        <begin position="217"/>
        <end position="237"/>
    </location>
</feature>
<dbReference type="EnsemblMetazoa" id="CapteT192596">
    <property type="protein sequence ID" value="CapteP192596"/>
    <property type="gene ID" value="CapteG192596"/>
</dbReference>
<sequence length="237" mass="27440">MALRPFLGRFPRILLRPSNFAMKYREHQVLPISSAPACFIHSSHKFEKKKKGPIYVTMALEQEVQLFDSKGEDLGMMAKTAAEELAKSKDFHLLLISDKSKYHPVMRFCSAEEFRGQQKQEKRAKREHAKPKEKRLSIDAKIMEHDLNTKVTHVIKLLQKDCHVTVKIHNSVPGKEKQIQALFKHFTEACKEISTIKQILKKEQEMIFLLKPVEHHSSESKTPPLFTNKELKDASKK</sequence>
<dbReference type="GO" id="GO:0032790">
    <property type="term" value="P:ribosome disassembly"/>
    <property type="evidence" value="ECO:0007669"/>
    <property type="project" value="TreeGrafter"/>
</dbReference>
<dbReference type="InterPro" id="IPR036787">
    <property type="entry name" value="T_IF-3_N_sf"/>
</dbReference>
<evidence type="ECO:0000256" key="1">
    <source>
        <dbReference type="ARBA" id="ARBA00005439"/>
    </source>
</evidence>
<dbReference type="SUPFAM" id="SSF54364">
    <property type="entry name" value="Translation initiation factor IF3, N-terminal domain"/>
    <property type="match status" value="1"/>
</dbReference>
<evidence type="ECO:0000313" key="7">
    <source>
        <dbReference type="EnsemblMetazoa" id="CapteP192596"/>
    </source>
</evidence>
<organism evidence="6">
    <name type="scientific">Capitella teleta</name>
    <name type="common">Polychaete worm</name>
    <dbReference type="NCBI Taxonomy" id="283909"/>
    <lineage>
        <taxon>Eukaryota</taxon>
        <taxon>Metazoa</taxon>
        <taxon>Spiralia</taxon>
        <taxon>Lophotrochozoa</taxon>
        <taxon>Annelida</taxon>
        <taxon>Polychaeta</taxon>
        <taxon>Sedentaria</taxon>
        <taxon>Scolecida</taxon>
        <taxon>Capitellidae</taxon>
        <taxon>Capitella</taxon>
    </lineage>
</organism>
<evidence type="ECO:0000256" key="3">
    <source>
        <dbReference type="ARBA" id="ARBA00022917"/>
    </source>
</evidence>
<dbReference type="Pfam" id="PF05198">
    <property type="entry name" value="IF3_N"/>
    <property type="match status" value="1"/>
</dbReference>
<dbReference type="OMA" id="QYENRIT"/>
<evidence type="ECO:0000259" key="5">
    <source>
        <dbReference type="Pfam" id="PF05198"/>
    </source>
</evidence>
<feature type="compositionally biased region" description="Basic residues" evidence="4">
    <location>
        <begin position="122"/>
        <end position="133"/>
    </location>
</feature>
<evidence type="ECO:0000313" key="8">
    <source>
        <dbReference type="Proteomes" id="UP000014760"/>
    </source>
</evidence>
<reference evidence="8" key="1">
    <citation type="submission" date="2012-12" db="EMBL/GenBank/DDBJ databases">
        <authorList>
            <person name="Hellsten U."/>
            <person name="Grimwood J."/>
            <person name="Chapman J.A."/>
            <person name="Shapiro H."/>
            <person name="Aerts A."/>
            <person name="Otillar R.P."/>
            <person name="Terry A.Y."/>
            <person name="Boore J.L."/>
            <person name="Simakov O."/>
            <person name="Marletaz F."/>
            <person name="Cho S.-J."/>
            <person name="Edsinger-Gonzales E."/>
            <person name="Havlak P."/>
            <person name="Kuo D.-H."/>
            <person name="Larsson T."/>
            <person name="Lv J."/>
            <person name="Arendt D."/>
            <person name="Savage R."/>
            <person name="Osoegawa K."/>
            <person name="de Jong P."/>
            <person name="Lindberg D.R."/>
            <person name="Seaver E.C."/>
            <person name="Weisblat D.A."/>
            <person name="Putnam N.H."/>
            <person name="Grigoriev I.V."/>
            <person name="Rokhsar D.S."/>
        </authorList>
    </citation>
    <scope>NUCLEOTIDE SEQUENCE</scope>
    <source>
        <strain evidence="8">I ESC-2004</strain>
    </source>
</reference>
<dbReference type="HOGENOM" id="CLU_1171589_0_0_1"/>
<dbReference type="EMBL" id="KB295685">
    <property type="protein sequence ID" value="ELU12771.1"/>
    <property type="molecule type" value="Genomic_DNA"/>
</dbReference>
<keyword evidence="3" id="KW-0648">Protein biosynthesis</keyword>
<reference evidence="7" key="3">
    <citation type="submission" date="2015-06" db="UniProtKB">
        <authorList>
            <consortium name="EnsemblMetazoa"/>
        </authorList>
    </citation>
    <scope>IDENTIFICATION</scope>
</reference>
<dbReference type="GO" id="GO:0005739">
    <property type="term" value="C:mitochondrion"/>
    <property type="evidence" value="ECO:0007669"/>
    <property type="project" value="TreeGrafter"/>
</dbReference>
<dbReference type="Gene3D" id="3.30.110.10">
    <property type="entry name" value="Translation initiation factor 3 (IF-3), C-terminal domain"/>
    <property type="match status" value="1"/>
</dbReference>
<gene>
    <name evidence="6" type="ORF">CAPTEDRAFT_192596</name>
</gene>
<feature type="domain" description="Translation initiation factor 3 N-terminal" evidence="5">
    <location>
        <begin position="62"/>
        <end position="124"/>
    </location>
</feature>
<dbReference type="GO" id="GO:0043022">
    <property type="term" value="F:ribosome binding"/>
    <property type="evidence" value="ECO:0007669"/>
    <property type="project" value="TreeGrafter"/>
</dbReference>